<accession>A0A5K7ZRC9</accession>
<evidence type="ECO:0000256" key="1">
    <source>
        <dbReference type="SAM" id="Coils"/>
    </source>
</evidence>
<name>A0A5K7ZRC9_9BACT</name>
<dbReference type="KEGG" id="dov:DSCO28_17490"/>
<proteinExistence type="predicted"/>
<dbReference type="AlphaFoldDB" id="A0A5K7ZRC9"/>
<reference evidence="2 3" key="1">
    <citation type="submission" date="2019-11" db="EMBL/GenBank/DDBJ databases">
        <title>Comparative genomics of hydrocarbon-degrading Desulfosarcina strains.</title>
        <authorList>
            <person name="Watanabe M."/>
            <person name="Kojima H."/>
            <person name="Fukui M."/>
        </authorList>
    </citation>
    <scope>NUCLEOTIDE SEQUENCE [LARGE SCALE GENOMIC DNA]</scope>
    <source>
        <strain evidence="2 3">28bB2T</strain>
    </source>
</reference>
<feature type="coiled-coil region" evidence="1">
    <location>
        <begin position="59"/>
        <end position="99"/>
    </location>
</feature>
<dbReference type="EMBL" id="AP021876">
    <property type="protein sequence ID" value="BBO81183.1"/>
    <property type="molecule type" value="Genomic_DNA"/>
</dbReference>
<sequence>MLASIDAYLKTHGKSYVAAELEYATHNSTKNGGFPAFLKRSLENGWGTEDLKVRQAAQKEQRILERRQKERDLEALRAEQELLADIEKWDRKIDQKVQETLECISPTELNRFKTDAWEQAEKKTPSLKGQTSQVLAAAKEKLSTLVMTAKYSKLADADLKEAIETIERAAEVKKGAKVIRLRKKA</sequence>
<evidence type="ECO:0000313" key="2">
    <source>
        <dbReference type="EMBL" id="BBO81183.1"/>
    </source>
</evidence>
<keyword evidence="1" id="KW-0175">Coiled coil</keyword>
<organism evidence="2 3">
    <name type="scientific">Desulfosarcina ovata subsp. sediminis</name>
    <dbReference type="NCBI Taxonomy" id="885957"/>
    <lineage>
        <taxon>Bacteria</taxon>
        <taxon>Pseudomonadati</taxon>
        <taxon>Thermodesulfobacteriota</taxon>
        <taxon>Desulfobacteria</taxon>
        <taxon>Desulfobacterales</taxon>
        <taxon>Desulfosarcinaceae</taxon>
        <taxon>Desulfosarcina</taxon>
    </lineage>
</organism>
<gene>
    <name evidence="2" type="ORF">DSCO28_17490</name>
</gene>
<dbReference type="Proteomes" id="UP000425960">
    <property type="component" value="Chromosome"/>
</dbReference>
<evidence type="ECO:0000313" key="3">
    <source>
        <dbReference type="Proteomes" id="UP000425960"/>
    </source>
</evidence>
<protein>
    <submittedName>
        <fullName evidence="2">Uncharacterized protein</fullName>
    </submittedName>
</protein>